<accession>A0AAY4CHP1</accession>
<comment type="function">
    <text evidence="3">May play a role in apoptosis regulation.</text>
</comment>
<dbReference type="PANTHER" id="PTHR12509:SF8">
    <property type="entry name" value="SPERMATOGENESIS-ASSOCIATED PROTEIN 4"/>
    <property type="match status" value="1"/>
</dbReference>
<dbReference type="Ensembl" id="ENSDCDT00010039847.1">
    <property type="protein sequence ID" value="ENSDCDP00010032131.1"/>
    <property type="gene ID" value="ENSDCDG00010020565.1"/>
</dbReference>
<keyword evidence="2" id="KW-0539">Nucleus</keyword>
<gene>
    <name evidence="7" type="primary">SPATA4</name>
</gene>
<dbReference type="AlphaFoldDB" id="A0AAY4CHP1"/>
<evidence type="ECO:0000256" key="5">
    <source>
        <dbReference type="SAM" id="MobiDB-lite"/>
    </source>
</evidence>
<dbReference type="GO" id="GO:0005930">
    <property type="term" value="C:axoneme"/>
    <property type="evidence" value="ECO:0007669"/>
    <property type="project" value="TreeGrafter"/>
</dbReference>
<dbReference type="Gene3D" id="1.10.418.10">
    <property type="entry name" value="Calponin-like domain"/>
    <property type="match status" value="1"/>
</dbReference>
<feature type="region of interest" description="Disordered" evidence="5">
    <location>
        <begin position="215"/>
        <end position="243"/>
    </location>
</feature>
<feature type="domain" description="CH-like" evidence="6">
    <location>
        <begin position="20"/>
        <end position="115"/>
    </location>
</feature>
<protein>
    <recommendedName>
        <fullName evidence="4">Spermatogenesis-associated protein 4</fullName>
    </recommendedName>
</protein>
<dbReference type="GO" id="GO:0051493">
    <property type="term" value="P:regulation of cytoskeleton organization"/>
    <property type="evidence" value="ECO:0007669"/>
    <property type="project" value="TreeGrafter"/>
</dbReference>
<dbReference type="InterPro" id="IPR036872">
    <property type="entry name" value="CH_dom_sf"/>
</dbReference>
<reference evidence="7" key="3">
    <citation type="submission" date="2025-09" db="UniProtKB">
        <authorList>
            <consortium name="Ensembl"/>
        </authorList>
    </citation>
    <scope>IDENTIFICATION</scope>
</reference>
<organism evidence="7 8">
    <name type="scientific">Denticeps clupeoides</name>
    <name type="common">denticle herring</name>
    <dbReference type="NCBI Taxonomy" id="299321"/>
    <lineage>
        <taxon>Eukaryota</taxon>
        <taxon>Metazoa</taxon>
        <taxon>Chordata</taxon>
        <taxon>Craniata</taxon>
        <taxon>Vertebrata</taxon>
        <taxon>Euteleostomi</taxon>
        <taxon>Actinopterygii</taxon>
        <taxon>Neopterygii</taxon>
        <taxon>Teleostei</taxon>
        <taxon>Clupei</taxon>
        <taxon>Clupeiformes</taxon>
        <taxon>Denticipitoidei</taxon>
        <taxon>Denticipitidae</taxon>
        <taxon>Denticeps</taxon>
    </lineage>
</organism>
<evidence type="ECO:0000256" key="4">
    <source>
        <dbReference type="ARBA" id="ARBA00071322"/>
    </source>
</evidence>
<evidence type="ECO:0000313" key="8">
    <source>
        <dbReference type="Proteomes" id="UP000694580"/>
    </source>
</evidence>
<evidence type="ECO:0000313" key="7">
    <source>
        <dbReference type="Ensembl" id="ENSDCDP00010032131.1"/>
    </source>
</evidence>
<dbReference type="GO" id="GO:0008017">
    <property type="term" value="F:microtubule binding"/>
    <property type="evidence" value="ECO:0007669"/>
    <property type="project" value="TreeGrafter"/>
</dbReference>
<dbReference type="Proteomes" id="UP000694580">
    <property type="component" value="Chromosome 18"/>
</dbReference>
<dbReference type="RefSeq" id="XP_028816497.1">
    <property type="nucleotide sequence ID" value="XM_028960664.1"/>
</dbReference>
<keyword evidence="8" id="KW-1185">Reference proteome</keyword>
<evidence type="ECO:0000256" key="1">
    <source>
        <dbReference type="ARBA" id="ARBA00004123"/>
    </source>
</evidence>
<reference evidence="7 8" key="1">
    <citation type="submission" date="2020-06" db="EMBL/GenBank/DDBJ databases">
        <authorList>
            <consortium name="Wellcome Sanger Institute Data Sharing"/>
        </authorList>
    </citation>
    <scope>NUCLEOTIDE SEQUENCE [LARGE SCALE GENOMIC DNA]</scope>
</reference>
<name>A0AAY4CHP1_9TELE</name>
<dbReference type="GeneID" id="114768401"/>
<dbReference type="GO" id="GO:0005634">
    <property type="term" value="C:nucleus"/>
    <property type="evidence" value="ECO:0007669"/>
    <property type="project" value="UniProtKB-SubCell"/>
</dbReference>
<dbReference type="InterPro" id="IPR010441">
    <property type="entry name" value="CH_2"/>
</dbReference>
<dbReference type="GeneTree" id="ENSGT00910000144159"/>
<evidence type="ECO:0000256" key="2">
    <source>
        <dbReference type="ARBA" id="ARBA00023242"/>
    </source>
</evidence>
<sequence length="248" mass="28722">MEKKKSYSPPPKQTGLAREVLKWLQSLDLSFFPKNVRRDFSNGYLVAEIFSWYYPECFSMHSYGNGTSLATKQSNWVQIKTFLLRHNVHLLKEAIDGTMHCKPGAAELLVEEIYTTLTHRRIKSTFTQDVDFTDRDYQQRLPMVARSTASVAIKNNLRLTEVLAEPNIEANQQKVLGIIQRHLQHRREERVQDPKRFNVKPTIGELAIRHLPSSFLTEQNPHTDPLMPTKSAEENDACQPDRRTVVLY</sequence>
<dbReference type="FunFam" id="1.10.418.10:FF:000061">
    <property type="entry name" value="Spermatogenesis associated 4"/>
    <property type="match status" value="1"/>
</dbReference>
<dbReference type="InterPro" id="IPR052111">
    <property type="entry name" value="Spermatogenesis_Ciliary_MAP"/>
</dbReference>
<proteinExistence type="predicted"/>
<evidence type="ECO:0000256" key="3">
    <source>
        <dbReference type="ARBA" id="ARBA00058372"/>
    </source>
</evidence>
<dbReference type="PANTHER" id="PTHR12509">
    <property type="entry name" value="SPERMATOGENESIS-ASSOCIATED 4-RELATED"/>
    <property type="match status" value="1"/>
</dbReference>
<reference evidence="7" key="2">
    <citation type="submission" date="2025-08" db="UniProtKB">
        <authorList>
            <consortium name="Ensembl"/>
        </authorList>
    </citation>
    <scope>IDENTIFICATION</scope>
</reference>
<dbReference type="Pfam" id="PF06294">
    <property type="entry name" value="CH_2"/>
    <property type="match status" value="1"/>
</dbReference>
<comment type="subcellular location">
    <subcellularLocation>
        <location evidence="1">Nucleus</location>
    </subcellularLocation>
</comment>
<evidence type="ECO:0000259" key="6">
    <source>
        <dbReference type="Pfam" id="PF06294"/>
    </source>
</evidence>